<evidence type="ECO:0000313" key="2">
    <source>
        <dbReference type="Proteomes" id="UP000794436"/>
    </source>
</evidence>
<comment type="caution">
    <text evidence="1">The sequence shown here is derived from an EMBL/GenBank/DDBJ whole genome shotgun (WGS) entry which is preliminary data.</text>
</comment>
<keyword evidence="2" id="KW-1185">Reference proteome</keyword>
<protein>
    <submittedName>
        <fullName evidence="1">Uncharacterized protein</fullName>
    </submittedName>
</protein>
<accession>A0A8K1CJE5</accession>
<evidence type="ECO:0000313" key="1">
    <source>
        <dbReference type="EMBL" id="TMW63297.1"/>
    </source>
</evidence>
<organism evidence="1 2">
    <name type="scientific">Pythium oligandrum</name>
    <name type="common">Mycoparasitic fungus</name>
    <dbReference type="NCBI Taxonomy" id="41045"/>
    <lineage>
        <taxon>Eukaryota</taxon>
        <taxon>Sar</taxon>
        <taxon>Stramenopiles</taxon>
        <taxon>Oomycota</taxon>
        <taxon>Peronosporomycetes</taxon>
        <taxon>Pythiales</taxon>
        <taxon>Pythiaceae</taxon>
        <taxon>Pythium</taxon>
    </lineage>
</organism>
<dbReference type="EMBL" id="SPLM01000072">
    <property type="protein sequence ID" value="TMW63297.1"/>
    <property type="molecule type" value="Genomic_DNA"/>
</dbReference>
<gene>
    <name evidence="1" type="ORF">Poli38472_002238</name>
</gene>
<dbReference type="Proteomes" id="UP000794436">
    <property type="component" value="Unassembled WGS sequence"/>
</dbReference>
<dbReference type="AlphaFoldDB" id="A0A8K1CJE5"/>
<proteinExistence type="predicted"/>
<dbReference type="OrthoDB" id="106065at2759"/>
<reference evidence="1" key="1">
    <citation type="submission" date="2019-03" db="EMBL/GenBank/DDBJ databases">
        <title>Long read genome sequence of the mycoparasitic Pythium oligandrum ATCC 38472 isolated from sugarbeet rhizosphere.</title>
        <authorList>
            <person name="Gaulin E."/>
        </authorList>
    </citation>
    <scope>NUCLEOTIDE SEQUENCE</scope>
    <source>
        <strain evidence="1">ATCC 38472_TT</strain>
    </source>
</reference>
<sequence>MPTPGVVCSPPELKRQLENFSVELNGLVSQLNEDSSRATMTNALTFENGMDETIERACGLLMQVGHLLEELQQEVNTETSLVVHRIQEQRLEATMRSAEWW</sequence>
<name>A0A8K1CJE5_PYTOL</name>